<dbReference type="GO" id="GO:0016747">
    <property type="term" value="F:acyltransferase activity, transferring groups other than amino-acyl groups"/>
    <property type="evidence" value="ECO:0007669"/>
    <property type="project" value="InterPro"/>
</dbReference>
<dbReference type="InterPro" id="IPR016181">
    <property type="entry name" value="Acyl_CoA_acyltransferase"/>
</dbReference>
<dbReference type="SUPFAM" id="SSF55729">
    <property type="entry name" value="Acyl-CoA N-acyltransferases (Nat)"/>
    <property type="match status" value="1"/>
</dbReference>
<dbReference type="OrthoDB" id="9789603at2"/>
<reference evidence="4 5" key="1">
    <citation type="submission" date="2018-03" db="EMBL/GenBank/DDBJ databases">
        <title>Genomic Encyclopedia of Archaeal and Bacterial Type Strains, Phase II (KMG-II): from individual species to whole genera.</title>
        <authorList>
            <person name="Goeker M."/>
        </authorList>
    </citation>
    <scope>NUCLEOTIDE SEQUENCE [LARGE SCALE GENOMIC DNA]</scope>
    <source>
        <strain evidence="4 5">DSM 45601</strain>
    </source>
</reference>
<dbReference type="RefSeq" id="WP_106246805.1">
    <property type="nucleotide sequence ID" value="NZ_PVZC01000004.1"/>
</dbReference>
<evidence type="ECO:0000313" key="4">
    <source>
        <dbReference type="EMBL" id="PRX99070.1"/>
    </source>
</evidence>
<sequence length="156" mass="16478">MSDTSTATIRPAVEDDVPAIVALLADDALGATRETPGDLAPYRAAFRAMAASPDQLLVVAEAAGRVVGTLQLTVIAGLSLTATTRAQIEAVRVHADMRGTGLGARLVRWAIDEAARRGCGLVQLTSNASRADAHRFYQRLGFAPTHVGFKLRIDRG</sequence>
<dbReference type="PROSITE" id="PS51186">
    <property type="entry name" value="GNAT"/>
    <property type="match status" value="1"/>
</dbReference>
<dbReference type="GO" id="GO:0005840">
    <property type="term" value="C:ribosome"/>
    <property type="evidence" value="ECO:0007669"/>
    <property type="project" value="UniProtKB-KW"/>
</dbReference>
<dbReference type="InterPro" id="IPR050832">
    <property type="entry name" value="Bact_Acetyltransf"/>
</dbReference>
<feature type="domain" description="N-acetyltransferase" evidence="3">
    <location>
        <begin position="7"/>
        <end position="156"/>
    </location>
</feature>
<evidence type="ECO:0000256" key="1">
    <source>
        <dbReference type="ARBA" id="ARBA00022679"/>
    </source>
</evidence>
<dbReference type="Gene3D" id="3.40.630.30">
    <property type="match status" value="1"/>
</dbReference>
<evidence type="ECO:0000313" key="5">
    <source>
        <dbReference type="Proteomes" id="UP000237846"/>
    </source>
</evidence>
<dbReference type="Pfam" id="PF00583">
    <property type="entry name" value="Acetyltransf_1"/>
    <property type="match status" value="1"/>
</dbReference>
<dbReference type="CDD" id="cd04301">
    <property type="entry name" value="NAT_SF"/>
    <property type="match status" value="1"/>
</dbReference>
<comment type="caution">
    <text evidence="4">The sequence shown here is derived from an EMBL/GenBank/DDBJ whole genome shotgun (WGS) entry which is preliminary data.</text>
</comment>
<keyword evidence="2" id="KW-0012">Acyltransferase</keyword>
<gene>
    <name evidence="4" type="ORF">CLV72_104650</name>
</gene>
<keyword evidence="4" id="KW-0687">Ribonucleoprotein</keyword>
<evidence type="ECO:0000256" key="2">
    <source>
        <dbReference type="ARBA" id="ARBA00023315"/>
    </source>
</evidence>
<dbReference type="Proteomes" id="UP000237846">
    <property type="component" value="Unassembled WGS sequence"/>
</dbReference>
<keyword evidence="5" id="KW-1185">Reference proteome</keyword>
<keyword evidence="1" id="KW-0808">Transferase</keyword>
<proteinExistence type="predicted"/>
<dbReference type="PANTHER" id="PTHR43877">
    <property type="entry name" value="AMINOALKYLPHOSPHONATE N-ACETYLTRANSFERASE-RELATED-RELATED"/>
    <property type="match status" value="1"/>
</dbReference>
<dbReference type="EMBL" id="PVZC01000004">
    <property type="protein sequence ID" value="PRX99070.1"/>
    <property type="molecule type" value="Genomic_DNA"/>
</dbReference>
<protein>
    <submittedName>
        <fullName evidence="4">Ribosomal protein S18 acetylase RimI-like enzyme</fullName>
    </submittedName>
</protein>
<keyword evidence="4" id="KW-0689">Ribosomal protein</keyword>
<accession>A0A2T0Q5M5</accession>
<organism evidence="4 5">
    <name type="scientific">Allonocardiopsis opalescens</name>
    <dbReference type="NCBI Taxonomy" id="1144618"/>
    <lineage>
        <taxon>Bacteria</taxon>
        <taxon>Bacillati</taxon>
        <taxon>Actinomycetota</taxon>
        <taxon>Actinomycetes</taxon>
        <taxon>Streptosporangiales</taxon>
        <taxon>Allonocardiopsis</taxon>
    </lineage>
</organism>
<dbReference type="AlphaFoldDB" id="A0A2T0Q5M5"/>
<name>A0A2T0Q5M5_9ACTN</name>
<dbReference type="InterPro" id="IPR000182">
    <property type="entry name" value="GNAT_dom"/>
</dbReference>
<evidence type="ECO:0000259" key="3">
    <source>
        <dbReference type="PROSITE" id="PS51186"/>
    </source>
</evidence>